<dbReference type="OrthoDB" id="10023921at2759"/>
<dbReference type="PANTHER" id="PTHR21040">
    <property type="entry name" value="BCDNA.GH04120"/>
    <property type="match status" value="1"/>
</dbReference>
<organism evidence="2 3">
    <name type="scientific">Callosobruchus maculatus</name>
    <name type="common">Southern cowpea weevil</name>
    <name type="synonym">Pulse bruchid</name>
    <dbReference type="NCBI Taxonomy" id="64391"/>
    <lineage>
        <taxon>Eukaryota</taxon>
        <taxon>Metazoa</taxon>
        <taxon>Ecdysozoa</taxon>
        <taxon>Arthropoda</taxon>
        <taxon>Hexapoda</taxon>
        <taxon>Insecta</taxon>
        <taxon>Pterygota</taxon>
        <taxon>Neoptera</taxon>
        <taxon>Endopterygota</taxon>
        <taxon>Coleoptera</taxon>
        <taxon>Polyphaga</taxon>
        <taxon>Cucujiformia</taxon>
        <taxon>Chrysomeloidea</taxon>
        <taxon>Chrysomelidae</taxon>
        <taxon>Bruchinae</taxon>
        <taxon>Bruchini</taxon>
        <taxon>Callosobruchus</taxon>
    </lineage>
</organism>
<evidence type="ECO:0000313" key="3">
    <source>
        <dbReference type="Proteomes" id="UP000410492"/>
    </source>
</evidence>
<reference evidence="2 3" key="1">
    <citation type="submission" date="2019-01" db="EMBL/GenBank/DDBJ databases">
        <authorList>
            <person name="Sayadi A."/>
        </authorList>
    </citation>
    <scope>NUCLEOTIDE SEQUENCE [LARGE SCALE GENOMIC DNA]</scope>
</reference>
<evidence type="ECO:0000313" key="2">
    <source>
        <dbReference type="EMBL" id="VEN55663.1"/>
    </source>
</evidence>
<sequence>MPYFDWCISRLITDSQYLIGFNDSLMTPPLEVAKLLNCSQPYGLIGSAFGSPRCSYPGGNLLESALTLNQLKQELIALKEDSRVKGWMSSGYNVKHHFSNPGHMEAIKAILVRIQTEMEDLQVEIGKALSEIYDEYTVEEWQSTHVLPFVNEVDSLLTTCDKLLAKDTWPRRPLNRHDL</sequence>
<dbReference type="EMBL" id="CAACVG010010384">
    <property type="protein sequence ID" value="VEN55663.1"/>
    <property type="molecule type" value="Genomic_DNA"/>
</dbReference>
<dbReference type="Proteomes" id="UP000410492">
    <property type="component" value="Unassembled WGS sequence"/>
</dbReference>
<gene>
    <name evidence="2" type="ORF">CALMAC_LOCUS14790</name>
</gene>
<proteinExistence type="predicted"/>
<dbReference type="PANTHER" id="PTHR21040:SF13">
    <property type="entry name" value="BETA-N-ACETYLHEXOSAMINIDASE"/>
    <property type="match status" value="1"/>
</dbReference>
<evidence type="ECO:0000256" key="1">
    <source>
        <dbReference type="SAM" id="Coils"/>
    </source>
</evidence>
<dbReference type="AlphaFoldDB" id="A0A653D6R1"/>
<name>A0A653D6R1_CALMS</name>
<keyword evidence="3" id="KW-1185">Reference proteome</keyword>
<dbReference type="InterPro" id="IPR038901">
    <property type="entry name" value="HEXDC-like"/>
</dbReference>
<accession>A0A653D6R1</accession>
<dbReference type="GO" id="GO:0015929">
    <property type="term" value="F:hexosaminidase activity"/>
    <property type="evidence" value="ECO:0007669"/>
    <property type="project" value="InterPro"/>
</dbReference>
<feature type="coiled-coil region" evidence="1">
    <location>
        <begin position="61"/>
        <end position="131"/>
    </location>
</feature>
<keyword evidence="1" id="KW-0175">Coiled coil</keyword>
<protein>
    <submittedName>
        <fullName evidence="2">Uncharacterized protein</fullName>
    </submittedName>
</protein>